<comment type="caution">
    <text evidence="1">The sequence shown here is derived from an EMBL/GenBank/DDBJ whole genome shotgun (WGS) entry which is preliminary data.</text>
</comment>
<evidence type="ECO:0000313" key="2">
    <source>
        <dbReference type="Proteomes" id="UP000828390"/>
    </source>
</evidence>
<dbReference type="Proteomes" id="UP000828390">
    <property type="component" value="Unassembled WGS sequence"/>
</dbReference>
<organism evidence="1 2">
    <name type="scientific">Dreissena polymorpha</name>
    <name type="common">Zebra mussel</name>
    <name type="synonym">Mytilus polymorpha</name>
    <dbReference type="NCBI Taxonomy" id="45954"/>
    <lineage>
        <taxon>Eukaryota</taxon>
        <taxon>Metazoa</taxon>
        <taxon>Spiralia</taxon>
        <taxon>Lophotrochozoa</taxon>
        <taxon>Mollusca</taxon>
        <taxon>Bivalvia</taxon>
        <taxon>Autobranchia</taxon>
        <taxon>Heteroconchia</taxon>
        <taxon>Euheterodonta</taxon>
        <taxon>Imparidentia</taxon>
        <taxon>Neoheterodontei</taxon>
        <taxon>Myida</taxon>
        <taxon>Dreissenoidea</taxon>
        <taxon>Dreissenidae</taxon>
        <taxon>Dreissena</taxon>
    </lineage>
</organism>
<accession>A0A9D4FZK1</accession>
<dbReference type="EMBL" id="JAIWYP010000006">
    <property type="protein sequence ID" value="KAH3804842.1"/>
    <property type="molecule type" value="Genomic_DNA"/>
</dbReference>
<gene>
    <name evidence="1" type="ORF">DPMN_133134</name>
</gene>
<keyword evidence="2" id="KW-1185">Reference proteome</keyword>
<reference evidence="1" key="2">
    <citation type="submission" date="2020-11" db="EMBL/GenBank/DDBJ databases">
        <authorList>
            <person name="McCartney M.A."/>
            <person name="Auch B."/>
            <person name="Kono T."/>
            <person name="Mallez S."/>
            <person name="Becker A."/>
            <person name="Gohl D.M."/>
            <person name="Silverstein K.A.T."/>
            <person name="Koren S."/>
            <person name="Bechman K.B."/>
            <person name="Herman A."/>
            <person name="Abrahante J.E."/>
            <person name="Garbe J."/>
        </authorList>
    </citation>
    <scope>NUCLEOTIDE SEQUENCE</scope>
    <source>
        <strain evidence="1">Duluth1</strain>
        <tissue evidence="1">Whole animal</tissue>
    </source>
</reference>
<sequence>MCGDIVAGANNIASTTDSMNKSIKITTKNNNWFELKDTFTLTMEIEGFGKVDEFWDNCKLNTKIKVFFSLVHIYKEHSN</sequence>
<proteinExistence type="predicted"/>
<protein>
    <submittedName>
        <fullName evidence="1">Uncharacterized protein</fullName>
    </submittedName>
</protein>
<evidence type="ECO:0000313" key="1">
    <source>
        <dbReference type="EMBL" id="KAH3804842.1"/>
    </source>
</evidence>
<reference evidence="1" key="1">
    <citation type="journal article" date="2019" name="bioRxiv">
        <title>The Genome of the Zebra Mussel, Dreissena polymorpha: A Resource for Invasive Species Research.</title>
        <authorList>
            <person name="McCartney M.A."/>
            <person name="Auch B."/>
            <person name="Kono T."/>
            <person name="Mallez S."/>
            <person name="Zhang Y."/>
            <person name="Obille A."/>
            <person name="Becker A."/>
            <person name="Abrahante J.E."/>
            <person name="Garbe J."/>
            <person name="Badalamenti J.P."/>
            <person name="Herman A."/>
            <person name="Mangelson H."/>
            <person name="Liachko I."/>
            <person name="Sullivan S."/>
            <person name="Sone E.D."/>
            <person name="Koren S."/>
            <person name="Silverstein K.A.T."/>
            <person name="Beckman K.B."/>
            <person name="Gohl D.M."/>
        </authorList>
    </citation>
    <scope>NUCLEOTIDE SEQUENCE</scope>
    <source>
        <strain evidence="1">Duluth1</strain>
        <tissue evidence="1">Whole animal</tissue>
    </source>
</reference>
<name>A0A9D4FZK1_DREPO</name>
<dbReference type="AlphaFoldDB" id="A0A9D4FZK1"/>